<dbReference type="EC" id="2.1.1.100" evidence="6"/>
<dbReference type="InterPro" id="IPR007269">
    <property type="entry name" value="ICMT_MeTrfase"/>
</dbReference>
<keyword evidence="4 5" id="KW-0472">Membrane</keyword>
<keyword evidence="7" id="KW-1185">Reference proteome</keyword>
<evidence type="ECO:0000313" key="6">
    <source>
        <dbReference type="EMBL" id="MDT0455928.1"/>
    </source>
</evidence>
<keyword evidence="3 5" id="KW-1133">Transmembrane helix</keyword>
<evidence type="ECO:0000256" key="5">
    <source>
        <dbReference type="SAM" id="Phobius"/>
    </source>
</evidence>
<keyword evidence="6" id="KW-0808">Transferase</keyword>
<protein>
    <submittedName>
        <fullName evidence="6">Isoprenylcysteine carboxylmethyltransferase family protein</fullName>
        <ecNumber evidence="6">2.1.1.100</ecNumber>
        <ecNumber evidence="6">2.1.1.334</ecNumber>
    </submittedName>
</protein>
<proteinExistence type="predicted"/>
<gene>
    <name evidence="6" type="ORF">RM550_09275</name>
</gene>
<sequence>MGFLHSAVVAVTDVCVVVFLVAWLMGAVYFGAKGRKGLAGWVRGLSRTLPGRVPVMVGAGVFWVLVGCAPPSFWRRLHYWQPELAVLGALLAVASTALLLRARWVLGTMWASVPLVRERHELRTDGPYRLVRHPIYTGLLDLIVGGMLACGFGVWIAYLVVAVPWLLRRVRVEDGLMAGQFGASYAAYGACVPALIPWTRPAPAGSRRASGERR</sequence>
<evidence type="ECO:0000256" key="4">
    <source>
        <dbReference type="ARBA" id="ARBA00023136"/>
    </source>
</evidence>
<evidence type="ECO:0000256" key="2">
    <source>
        <dbReference type="ARBA" id="ARBA00022692"/>
    </source>
</evidence>
<feature type="transmembrane region" description="Helical" evidence="5">
    <location>
        <begin position="179"/>
        <end position="198"/>
    </location>
</feature>
<dbReference type="EC" id="2.1.1.334" evidence="6"/>
<feature type="transmembrane region" description="Helical" evidence="5">
    <location>
        <begin position="139"/>
        <end position="167"/>
    </location>
</feature>
<feature type="transmembrane region" description="Helical" evidence="5">
    <location>
        <begin position="79"/>
        <end position="100"/>
    </location>
</feature>
<dbReference type="PANTHER" id="PTHR43847">
    <property type="entry name" value="BLL3993 PROTEIN"/>
    <property type="match status" value="1"/>
</dbReference>
<organism evidence="6 7">
    <name type="scientific">Streptomyces mooreae</name>
    <dbReference type="NCBI Taxonomy" id="3075523"/>
    <lineage>
        <taxon>Bacteria</taxon>
        <taxon>Bacillati</taxon>
        <taxon>Actinomycetota</taxon>
        <taxon>Actinomycetes</taxon>
        <taxon>Kitasatosporales</taxon>
        <taxon>Streptomycetaceae</taxon>
        <taxon>Streptomyces</taxon>
    </lineage>
</organism>
<evidence type="ECO:0000256" key="3">
    <source>
        <dbReference type="ARBA" id="ARBA00022989"/>
    </source>
</evidence>
<accession>A0ABU2T4L5</accession>
<name>A0ABU2T4L5_9ACTN</name>
<keyword evidence="6" id="KW-0489">Methyltransferase</keyword>
<dbReference type="Pfam" id="PF04140">
    <property type="entry name" value="ICMT"/>
    <property type="match status" value="1"/>
</dbReference>
<feature type="transmembrane region" description="Helical" evidence="5">
    <location>
        <begin position="6"/>
        <end position="32"/>
    </location>
</feature>
<dbReference type="EMBL" id="JAVRFE010000009">
    <property type="protein sequence ID" value="MDT0455928.1"/>
    <property type="molecule type" value="Genomic_DNA"/>
</dbReference>
<keyword evidence="2 5" id="KW-0812">Transmembrane</keyword>
<evidence type="ECO:0000256" key="1">
    <source>
        <dbReference type="ARBA" id="ARBA00004141"/>
    </source>
</evidence>
<dbReference type="GO" id="GO:0004671">
    <property type="term" value="F:protein C-terminal S-isoprenylcysteine carboxyl O-methyltransferase activity"/>
    <property type="evidence" value="ECO:0007669"/>
    <property type="project" value="UniProtKB-EC"/>
</dbReference>
<dbReference type="Proteomes" id="UP001180551">
    <property type="component" value="Unassembled WGS sequence"/>
</dbReference>
<dbReference type="GO" id="GO:0032259">
    <property type="term" value="P:methylation"/>
    <property type="evidence" value="ECO:0007669"/>
    <property type="project" value="UniProtKB-KW"/>
</dbReference>
<dbReference type="Gene3D" id="1.20.120.1630">
    <property type="match status" value="1"/>
</dbReference>
<dbReference type="PANTHER" id="PTHR43847:SF1">
    <property type="entry name" value="BLL3993 PROTEIN"/>
    <property type="match status" value="1"/>
</dbReference>
<dbReference type="InterPro" id="IPR052527">
    <property type="entry name" value="Metal_cation-efflux_comp"/>
</dbReference>
<reference evidence="6" key="1">
    <citation type="submission" date="2024-05" db="EMBL/GenBank/DDBJ databases">
        <title>30 novel species of actinomycetes from the DSMZ collection.</title>
        <authorList>
            <person name="Nouioui I."/>
        </authorList>
    </citation>
    <scope>NUCLEOTIDE SEQUENCE</scope>
    <source>
        <strain evidence="6">DSM 41527</strain>
    </source>
</reference>
<comment type="subcellular location">
    <subcellularLocation>
        <location evidence="1">Membrane</location>
        <topology evidence="1">Multi-pass membrane protein</topology>
    </subcellularLocation>
</comment>
<dbReference type="RefSeq" id="WP_311623222.1">
    <property type="nucleotide sequence ID" value="NZ_JAVRFE010000009.1"/>
</dbReference>
<evidence type="ECO:0000313" key="7">
    <source>
        <dbReference type="Proteomes" id="UP001180551"/>
    </source>
</evidence>
<comment type="caution">
    <text evidence="6">The sequence shown here is derived from an EMBL/GenBank/DDBJ whole genome shotgun (WGS) entry which is preliminary data.</text>
</comment>
<feature type="transmembrane region" description="Helical" evidence="5">
    <location>
        <begin position="53"/>
        <end position="73"/>
    </location>
</feature>